<organism evidence="1 2">
    <name type="scientific">Brassica cretica</name>
    <name type="common">Mustard</name>
    <dbReference type="NCBI Taxonomy" id="69181"/>
    <lineage>
        <taxon>Eukaryota</taxon>
        <taxon>Viridiplantae</taxon>
        <taxon>Streptophyta</taxon>
        <taxon>Embryophyta</taxon>
        <taxon>Tracheophyta</taxon>
        <taxon>Spermatophyta</taxon>
        <taxon>Magnoliopsida</taxon>
        <taxon>eudicotyledons</taxon>
        <taxon>Gunneridae</taxon>
        <taxon>Pentapetalae</taxon>
        <taxon>rosids</taxon>
        <taxon>malvids</taxon>
        <taxon>Brassicales</taxon>
        <taxon>Brassicaceae</taxon>
        <taxon>Brassiceae</taxon>
        <taxon>Brassica</taxon>
    </lineage>
</organism>
<dbReference type="EMBL" id="QGKV02002055">
    <property type="protein sequence ID" value="KAF3492484.1"/>
    <property type="molecule type" value="Genomic_DNA"/>
</dbReference>
<protein>
    <submittedName>
        <fullName evidence="1">Uncharacterized protein</fullName>
    </submittedName>
</protein>
<name>A0ABQ7A485_BRACR</name>
<gene>
    <name evidence="1" type="ORF">DY000_02056018</name>
</gene>
<dbReference type="Proteomes" id="UP000266723">
    <property type="component" value="Unassembled WGS sequence"/>
</dbReference>
<sequence>MGLMVISPVSESLLLFPRPPEPPPSPLPLDLLGVVVLATPHPFMVEDLLTIPRLIKKHVRVAAHRVWLLIPVASSHRLALGVHS</sequence>
<reference evidence="1 2" key="1">
    <citation type="journal article" date="2020" name="BMC Genomics">
        <title>Intraspecific diversification of the crop wild relative Brassica cretica Lam. using demographic model selection.</title>
        <authorList>
            <person name="Kioukis A."/>
            <person name="Michalopoulou V.A."/>
            <person name="Briers L."/>
            <person name="Pirintsos S."/>
            <person name="Studholme D.J."/>
            <person name="Pavlidis P."/>
            <person name="Sarris P.F."/>
        </authorList>
    </citation>
    <scope>NUCLEOTIDE SEQUENCE [LARGE SCALE GENOMIC DNA]</scope>
    <source>
        <strain evidence="2">cv. PFS-1207/04</strain>
    </source>
</reference>
<evidence type="ECO:0000313" key="1">
    <source>
        <dbReference type="EMBL" id="KAF3492484.1"/>
    </source>
</evidence>
<proteinExistence type="predicted"/>
<evidence type="ECO:0000313" key="2">
    <source>
        <dbReference type="Proteomes" id="UP000266723"/>
    </source>
</evidence>
<accession>A0ABQ7A485</accession>
<keyword evidence="2" id="KW-1185">Reference proteome</keyword>
<comment type="caution">
    <text evidence="1">The sequence shown here is derived from an EMBL/GenBank/DDBJ whole genome shotgun (WGS) entry which is preliminary data.</text>
</comment>